<evidence type="ECO:0000256" key="1">
    <source>
        <dbReference type="SAM" id="MobiDB-lite"/>
    </source>
</evidence>
<feature type="compositionally biased region" description="Polar residues" evidence="1">
    <location>
        <begin position="144"/>
        <end position="153"/>
    </location>
</feature>
<dbReference type="GeneID" id="94829835"/>
<organism evidence="2 3">
    <name type="scientific">Tritrichomonas foetus</name>
    <dbReference type="NCBI Taxonomy" id="1144522"/>
    <lineage>
        <taxon>Eukaryota</taxon>
        <taxon>Metamonada</taxon>
        <taxon>Parabasalia</taxon>
        <taxon>Tritrichomonadida</taxon>
        <taxon>Tritrichomonadidae</taxon>
        <taxon>Tritrichomonas</taxon>
    </lineage>
</organism>
<feature type="compositionally biased region" description="Basic and acidic residues" evidence="1">
    <location>
        <begin position="222"/>
        <end position="233"/>
    </location>
</feature>
<keyword evidence="3" id="KW-1185">Reference proteome</keyword>
<evidence type="ECO:0000313" key="2">
    <source>
        <dbReference type="EMBL" id="OHS96515.1"/>
    </source>
</evidence>
<feature type="compositionally biased region" description="Basic and acidic residues" evidence="1">
    <location>
        <begin position="340"/>
        <end position="354"/>
    </location>
</feature>
<dbReference type="EMBL" id="MLAK01001171">
    <property type="protein sequence ID" value="OHS96515.1"/>
    <property type="molecule type" value="Genomic_DNA"/>
</dbReference>
<sequence>MESFSCFVKIAKSRTKTAFINGQMSAQRGPPNLQEILQKRKYNPSTEFPEDLKADIVLCDSLETEDEFRDRLSRFPLKDDFPPFDFGYDPKTLFASKEDKKAMTKASKQAILAYTEEMSNRKTRKKHFQEIYTEIEEKRKEELQSITDSQSLTKAKDEKAKQDAKNSLKNSMQQFDSDYEESYDDDDSSSSDQITDSSSDDDTERRVVTSSKSKPKSKPQTKKTEVQKKSKPSFDLDYDKNVKLIFEGKIKQLTVIEETFNHEKDRLEELERLYQEQPTDDLESSIKEQNDKILELKKIIKSLSQFPVSPSMAPKSENSGEKSMQNDKYIKMLQKAQKEVEQGKKQLVPKEEIKTASQKRSIIDDDLKADDILLNVSDDDDGDDDF</sequence>
<gene>
    <name evidence="2" type="ORF">TRFO_09898</name>
</gene>
<reference evidence="2" key="1">
    <citation type="submission" date="2016-10" db="EMBL/GenBank/DDBJ databases">
        <authorList>
            <person name="Benchimol M."/>
            <person name="Almeida L.G."/>
            <person name="Vasconcelos A.T."/>
            <person name="Perreira-Neves A."/>
            <person name="Rosa I.A."/>
            <person name="Tasca T."/>
            <person name="Bogo M.R."/>
            <person name="de Souza W."/>
        </authorList>
    </citation>
    <scope>NUCLEOTIDE SEQUENCE [LARGE SCALE GENOMIC DNA]</scope>
    <source>
        <strain evidence="2">K</strain>
    </source>
</reference>
<proteinExistence type="predicted"/>
<feature type="region of interest" description="Disordered" evidence="1">
    <location>
        <begin position="340"/>
        <end position="361"/>
    </location>
</feature>
<feature type="compositionally biased region" description="Acidic residues" evidence="1">
    <location>
        <begin position="177"/>
        <end position="189"/>
    </location>
</feature>
<feature type="region of interest" description="Disordered" evidence="1">
    <location>
        <begin position="138"/>
        <end position="233"/>
    </location>
</feature>
<dbReference type="Proteomes" id="UP000179807">
    <property type="component" value="Unassembled WGS sequence"/>
</dbReference>
<dbReference type="RefSeq" id="XP_068349652.1">
    <property type="nucleotide sequence ID" value="XM_068495131.1"/>
</dbReference>
<accession>A0A1J4JFU6</accession>
<name>A0A1J4JFU6_9EUKA</name>
<dbReference type="VEuPathDB" id="TrichDB:TRFO_09898"/>
<protein>
    <submittedName>
        <fullName evidence="2">Uncharacterized protein</fullName>
    </submittedName>
</protein>
<comment type="caution">
    <text evidence="2">The sequence shown here is derived from an EMBL/GenBank/DDBJ whole genome shotgun (WGS) entry which is preliminary data.</text>
</comment>
<dbReference type="AlphaFoldDB" id="A0A1J4JFU6"/>
<feature type="compositionally biased region" description="Basic and acidic residues" evidence="1">
    <location>
        <begin position="154"/>
        <end position="166"/>
    </location>
</feature>
<evidence type="ECO:0000313" key="3">
    <source>
        <dbReference type="Proteomes" id="UP000179807"/>
    </source>
</evidence>